<dbReference type="VEuPathDB" id="TrichDB:TVAGG3_0429650"/>
<dbReference type="KEGG" id="tva:4756162"/>
<dbReference type="AlphaFoldDB" id="A2F9N5"/>
<reference evidence="2" key="1">
    <citation type="submission" date="2006-10" db="EMBL/GenBank/DDBJ databases">
        <authorList>
            <person name="Amadeo P."/>
            <person name="Zhao Q."/>
            <person name="Wortman J."/>
            <person name="Fraser-Liggett C."/>
            <person name="Carlton J."/>
        </authorList>
    </citation>
    <scope>NUCLEOTIDE SEQUENCE</scope>
    <source>
        <strain evidence="2">G3</strain>
    </source>
</reference>
<sequence>MGKKNGSDKPSIMVLQEKAPIVTPQQKNQAQTASLMQNQAQPQKIMQAPVTSAPNESKPDFNSMSKEKT</sequence>
<dbReference type="EMBL" id="DS113678">
    <property type="protein sequence ID" value="EAX98365.1"/>
    <property type="molecule type" value="Genomic_DNA"/>
</dbReference>
<gene>
    <name evidence="2" type="ORF">TVAG_357340</name>
</gene>
<dbReference type="Proteomes" id="UP000001542">
    <property type="component" value="Unassembled WGS sequence"/>
</dbReference>
<feature type="region of interest" description="Disordered" evidence="1">
    <location>
        <begin position="24"/>
        <end position="69"/>
    </location>
</feature>
<keyword evidence="3" id="KW-1185">Reference proteome</keyword>
<dbReference type="InParanoid" id="A2F9N5"/>
<accession>A2F9N5</accession>
<dbReference type="RefSeq" id="XP_001311295.1">
    <property type="nucleotide sequence ID" value="XM_001311294.1"/>
</dbReference>
<dbReference type="VEuPathDB" id="TrichDB:TVAG_357340"/>
<evidence type="ECO:0000313" key="3">
    <source>
        <dbReference type="Proteomes" id="UP000001542"/>
    </source>
</evidence>
<reference evidence="2" key="2">
    <citation type="journal article" date="2007" name="Science">
        <title>Draft genome sequence of the sexually transmitted pathogen Trichomonas vaginalis.</title>
        <authorList>
            <person name="Carlton J.M."/>
            <person name="Hirt R.P."/>
            <person name="Silva J.C."/>
            <person name="Delcher A.L."/>
            <person name="Schatz M."/>
            <person name="Zhao Q."/>
            <person name="Wortman J.R."/>
            <person name="Bidwell S.L."/>
            <person name="Alsmark U.C.M."/>
            <person name="Besteiro S."/>
            <person name="Sicheritz-Ponten T."/>
            <person name="Noel C.J."/>
            <person name="Dacks J.B."/>
            <person name="Foster P.G."/>
            <person name="Simillion C."/>
            <person name="Van de Peer Y."/>
            <person name="Miranda-Saavedra D."/>
            <person name="Barton G.J."/>
            <person name="Westrop G.D."/>
            <person name="Mueller S."/>
            <person name="Dessi D."/>
            <person name="Fiori P.L."/>
            <person name="Ren Q."/>
            <person name="Paulsen I."/>
            <person name="Zhang H."/>
            <person name="Bastida-Corcuera F.D."/>
            <person name="Simoes-Barbosa A."/>
            <person name="Brown M.T."/>
            <person name="Hayes R.D."/>
            <person name="Mukherjee M."/>
            <person name="Okumura C.Y."/>
            <person name="Schneider R."/>
            <person name="Smith A.J."/>
            <person name="Vanacova S."/>
            <person name="Villalvazo M."/>
            <person name="Haas B.J."/>
            <person name="Pertea M."/>
            <person name="Feldblyum T.V."/>
            <person name="Utterback T.R."/>
            <person name="Shu C.L."/>
            <person name="Osoegawa K."/>
            <person name="de Jong P.J."/>
            <person name="Hrdy I."/>
            <person name="Horvathova L."/>
            <person name="Zubacova Z."/>
            <person name="Dolezal P."/>
            <person name="Malik S.B."/>
            <person name="Logsdon J.M. Jr."/>
            <person name="Henze K."/>
            <person name="Gupta A."/>
            <person name="Wang C.C."/>
            <person name="Dunne R.L."/>
            <person name="Upcroft J.A."/>
            <person name="Upcroft P."/>
            <person name="White O."/>
            <person name="Salzberg S.L."/>
            <person name="Tang P."/>
            <person name="Chiu C.-H."/>
            <person name="Lee Y.-S."/>
            <person name="Embley T.M."/>
            <person name="Coombs G.H."/>
            <person name="Mottram J.C."/>
            <person name="Tachezy J."/>
            <person name="Fraser-Liggett C.M."/>
            <person name="Johnson P.J."/>
        </authorList>
    </citation>
    <scope>NUCLEOTIDE SEQUENCE [LARGE SCALE GENOMIC DNA]</scope>
    <source>
        <strain evidence="2">G3</strain>
    </source>
</reference>
<proteinExistence type="predicted"/>
<organism evidence="2 3">
    <name type="scientific">Trichomonas vaginalis (strain ATCC PRA-98 / G3)</name>
    <dbReference type="NCBI Taxonomy" id="412133"/>
    <lineage>
        <taxon>Eukaryota</taxon>
        <taxon>Metamonada</taxon>
        <taxon>Parabasalia</taxon>
        <taxon>Trichomonadida</taxon>
        <taxon>Trichomonadidae</taxon>
        <taxon>Trichomonas</taxon>
    </lineage>
</organism>
<name>A2F9N5_TRIV3</name>
<protein>
    <submittedName>
        <fullName evidence="2">Uncharacterized protein</fullName>
    </submittedName>
</protein>
<evidence type="ECO:0000256" key="1">
    <source>
        <dbReference type="SAM" id="MobiDB-lite"/>
    </source>
</evidence>
<evidence type="ECO:0000313" key="2">
    <source>
        <dbReference type="EMBL" id="EAX98365.1"/>
    </source>
</evidence>